<evidence type="ECO:0000313" key="2">
    <source>
        <dbReference type="Proteomes" id="UP000431684"/>
    </source>
</evidence>
<proteinExistence type="predicted"/>
<reference evidence="1 2" key="1">
    <citation type="submission" date="2019-11" db="EMBL/GenBank/DDBJ databases">
        <title>Draft Genome Sequences of Six Type Strains of the Genus Massilia.</title>
        <authorList>
            <person name="Miess H."/>
            <person name="Frediansyah A."/>
            <person name="Goeker M."/>
            <person name="Gross H."/>
        </authorList>
    </citation>
    <scope>NUCLEOTIDE SEQUENCE [LARGE SCALE GENOMIC DNA]</scope>
    <source>
        <strain evidence="1 2">DSM 17513</strain>
    </source>
</reference>
<protein>
    <submittedName>
        <fullName evidence="1">Uncharacterized protein</fullName>
    </submittedName>
</protein>
<keyword evidence="2" id="KW-1185">Reference proteome</keyword>
<organism evidence="1 2">
    <name type="scientific">Pseudoduganella dura</name>
    <dbReference type="NCBI Taxonomy" id="321982"/>
    <lineage>
        <taxon>Bacteria</taxon>
        <taxon>Pseudomonadati</taxon>
        <taxon>Pseudomonadota</taxon>
        <taxon>Betaproteobacteria</taxon>
        <taxon>Burkholderiales</taxon>
        <taxon>Oxalobacteraceae</taxon>
        <taxon>Telluria group</taxon>
        <taxon>Pseudoduganella</taxon>
    </lineage>
</organism>
<sequence>MDAPDAKIACREVIDAWSNLAKLVDFAEQRHGFGNSDGGFGAIYPGDVDGYMAEVEGVHVPDGAVLLYGYAIAIPPGYEILVEESVYLRNLLYVLREHALTAEAKRVTVLLNTVPTTPS</sequence>
<dbReference type="EMBL" id="WNWM01000002">
    <property type="protein sequence ID" value="MUI11063.1"/>
    <property type="molecule type" value="Genomic_DNA"/>
</dbReference>
<dbReference type="RefSeq" id="WP_155706847.1">
    <property type="nucleotide sequence ID" value="NZ_BMWU01000027.1"/>
</dbReference>
<gene>
    <name evidence="1" type="ORF">GJV26_00935</name>
</gene>
<dbReference type="OrthoDB" id="7107947at2"/>
<name>A0A6I3XAJ1_9BURK</name>
<accession>A0A6I3XAJ1</accession>
<dbReference type="Proteomes" id="UP000431684">
    <property type="component" value="Unassembled WGS sequence"/>
</dbReference>
<dbReference type="AlphaFoldDB" id="A0A6I3XAJ1"/>
<comment type="caution">
    <text evidence="1">The sequence shown here is derived from an EMBL/GenBank/DDBJ whole genome shotgun (WGS) entry which is preliminary data.</text>
</comment>
<evidence type="ECO:0000313" key="1">
    <source>
        <dbReference type="EMBL" id="MUI11063.1"/>
    </source>
</evidence>